<dbReference type="Gene3D" id="1.10.290.10">
    <property type="entry name" value="Topoisomerase I, domain 4"/>
    <property type="match status" value="1"/>
</dbReference>
<gene>
    <name evidence="8 12" type="primary">topB</name>
    <name evidence="12" type="ORF">NCTC10736_00621</name>
</gene>
<feature type="site" description="Interaction with DNA" evidence="8">
    <location>
        <position position="330"/>
    </location>
</feature>
<dbReference type="CDD" id="cd03362">
    <property type="entry name" value="TOPRIM_TopoIA_TopoIII"/>
    <property type="match status" value="1"/>
</dbReference>
<dbReference type="GO" id="GO:0006281">
    <property type="term" value="P:DNA repair"/>
    <property type="evidence" value="ECO:0007669"/>
    <property type="project" value="TreeGrafter"/>
</dbReference>
<dbReference type="EC" id="5.6.2.1" evidence="8"/>
<dbReference type="GO" id="GO:0006310">
    <property type="term" value="P:DNA recombination"/>
    <property type="evidence" value="ECO:0007669"/>
    <property type="project" value="TreeGrafter"/>
</dbReference>
<dbReference type="PRINTS" id="PR00417">
    <property type="entry name" value="PRTPISMRASEI"/>
</dbReference>
<evidence type="ECO:0000256" key="3">
    <source>
        <dbReference type="ARBA" id="ARBA00022723"/>
    </source>
</evidence>
<dbReference type="CDD" id="cd00186">
    <property type="entry name" value="TOP1Ac"/>
    <property type="match status" value="1"/>
</dbReference>
<dbReference type="SMART" id="SM00437">
    <property type="entry name" value="TOP1Ac"/>
    <property type="match status" value="1"/>
</dbReference>
<dbReference type="PANTHER" id="PTHR11390:SF21">
    <property type="entry name" value="DNA TOPOISOMERASE 3-ALPHA"/>
    <property type="match status" value="1"/>
</dbReference>
<dbReference type="NCBIfam" id="NF005829">
    <property type="entry name" value="PRK07726.1"/>
    <property type="match status" value="1"/>
</dbReference>
<dbReference type="GO" id="GO:0003917">
    <property type="term" value="F:DNA topoisomerase type I (single strand cut, ATP-independent) activity"/>
    <property type="evidence" value="ECO:0007669"/>
    <property type="project" value="UniProtKB-UniRule"/>
</dbReference>
<dbReference type="RefSeq" id="WP_115405428.1">
    <property type="nucleotide sequence ID" value="NZ_UGYV01000001.1"/>
</dbReference>
<dbReference type="FunFam" id="1.10.290.10:FF:000004">
    <property type="entry name" value="DNA topoisomerase 3"/>
    <property type="match status" value="1"/>
</dbReference>
<evidence type="ECO:0000256" key="9">
    <source>
        <dbReference type="SAM" id="MobiDB-lite"/>
    </source>
</evidence>
<dbReference type="Pfam" id="PF01751">
    <property type="entry name" value="Toprim"/>
    <property type="match status" value="1"/>
</dbReference>
<dbReference type="GO" id="GO:0043597">
    <property type="term" value="C:cytoplasmic replication fork"/>
    <property type="evidence" value="ECO:0007669"/>
    <property type="project" value="TreeGrafter"/>
</dbReference>
<feature type="compositionally biased region" description="Polar residues" evidence="9">
    <location>
        <begin position="665"/>
        <end position="687"/>
    </location>
</feature>
<dbReference type="SMART" id="SM00493">
    <property type="entry name" value="TOPRIM"/>
    <property type="match status" value="1"/>
</dbReference>
<feature type="region of interest" description="Disordered" evidence="9">
    <location>
        <begin position="641"/>
        <end position="696"/>
    </location>
</feature>
<dbReference type="Proteomes" id="UP000255061">
    <property type="component" value="Unassembled WGS sequence"/>
</dbReference>
<reference evidence="12 13" key="1">
    <citation type="submission" date="2018-06" db="EMBL/GenBank/DDBJ databases">
        <authorList>
            <consortium name="Pathogen Informatics"/>
            <person name="Doyle S."/>
        </authorList>
    </citation>
    <scope>NUCLEOTIDE SEQUENCE [LARGE SCALE GENOMIC DNA]</scope>
    <source>
        <strain evidence="12 13">NCTC10736</strain>
    </source>
</reference>
<accession>A0A379ZIV2</accession>
<feature type="region of interest" description="Interaction with DNA" evidence="8">
    <location>
        <begin position="194"/>
        <end position="199"/>
    </location>
</feature>
<dbReference type="PROSITE" id="PS50880">
    <property type="entry name" value="TOPRIM"/>
    <property type="match status" value="1"/>
</dbReference>
<proteinExistence type="inferred from homology"/>
<dbReference type="AlphaFoldDB" id="A0A379ZIV2"/>
<dbReference type="GO" id="GO:0003677">
    <property type="term" value="F:DNA binding"/>
    <property type="evidence" value="ECO:0007669"/>
    <property type="project" value="UniProtKB-KW"/>
</dbReference>
<dbReference type="InterPro" id="IPR013824">
    <property type="entry name" value="Topo_IA_cen_sub1"/>
</dbReference>
<dbReference type="PROSITE" id="PS00396">
    <property type="entry name" value="TOPO_IA_1"/>
    <property type="match status" value="1"/>
</dbReference>
<dbReference type="InterPro" id="IPR006171">
    <property type="entry name" value="TOPRIM_dom"/>
</dbReference>
<feature type="compositionally biased region" description="Basic and acidic residues" evidence="9">
    <location>
        <begin position="457"/>
        <end position="469"/>
    </location>
</feature>
<dbReference type="InterPro" id="IPR034144">
    <property type="entry name" value="TOPRIM_TopoIII"/>
</dbReference>
<dbReference type="InterPro" id="IPR013497">
    <property type="entry name" value="Topo_IA_cen"/>
</dbReference>
<comment type="similarity">
    <text evidence="2 8">Belongs to the type IA topoisomerase family.</text>
</comment>
<dbReference type="InterPro" id="IPR023406">
    <property type="entry name" value="Topo_IA_AS"/>
</dbReference>
<dbReference type="SUPFAM" id="SSF56712">
    <property type="entry name" value="Prokaryotic type I DNA topoisomerase"/>
    <property type="match status" value="1"/>
</dbReference>
<dbReference type="InterPro" id="IPR023405">
    <property type="entry name" value="Topo_IA_core_domain"/>
</dbReference>
<feature type="binding site" evidence="8">
    <location>
        <position position="7"/>
    </location>
    <ligand>
        <name>Mg(2+)</name>
        <dbReference type="ChEBI" id="CHEBI:18420"/>
        <label>1</label>
        <note>catalytic</note>
    </ligand>
</feature>
<feature type="site" description="Interaction with DNA" evidence="8">
    <location>
        <position position="61"/>
    </location>
</feature>
<comment type="function">
    <text evidence="8">Releases the supercoiling and torsional tension of DNA, which is introduced during the DNA replication and transcription, by transiently cleaving and rejoining one strand of the DNA duplex. Introduces a single-strand break via transesterification at a target site in duplex DNA. The scissile phosphodiester is attacked by the catalytic tyrosine of the enzyme, resulting in the formation of a DNA-(5'-phosphotyrosyl)-enzyme intermediate and the expulsion of a 3'-OH DNA strand. The free DNA strand then undergoes passage around the unbroken strand, thus removing DNA supercoils. Finally, in the religation step, the DNA 3'-OH attacks the covalent intermediate to expel the active-site tyrosine and restore the DNA phosphodiester backbone.</text>
</comment>
<evidence type="ECO:0000256" key="2">
    <source>
        <dbReference type="ARBA" id="ARBA00009446"/>
    </source>
</evidence>
<dbReference type="InterPro" id="IPR003601">
    <property type="entry name" value="Topo_IA_2"/>
</dbReference>
<sequence length="696" mass="76870">MILYIAEKPSLGRAIADVLPKPHKKGDGFIEAANGDCVSWCVGHLLEQAEPDVYNPEFKSWKFEHLPIVPDKWQLKPKATTRSQLTVLKRLVKQANTLVNAGDPDREGQLLVDEVIAYLGVTGDKLHQTQRLLISDLNPQAVKRALTQLRSNREFIPLSTSALARSRADWLYGMNMTRAYTIQGKKVGYQGVLSVGRVQTPLLGLVVRRDEEIANFQSKPFYEVLAHLATQKQETFSAKWQPSEACLPYMDEEGRVLARGLAQNVVSRINDKSAVITQLVSKDKKQYPPLPYSLSALQIDAAKRFGMSAKDVLDTCQSLYERHKLITYPRSDSRYLPVEQHSLAPLVLKAISGGAAELLQQVDAPDHRLKSKAWDDKKVDAHHAIVPTEKTANLSSLSLREKQLYLHVARQYLAQFYPAYCYGETTVQVTIEGGLFNTKARQDKSLGWKQLFARQESHGNKSIEKKPADESTSTDDADNDEFSGQLPPLTLGQVLHCTQGELLEKNTQPPKAFTDATLLGAMTGINRYVTDANIRKILKETDGLGTEATRAGIIELLFKRSFLQRLGKSIVSTEVGKGLINSLPVSATSPDMTALWEASLNSICRKETSYQAFMQPLLDTLFTLIQNAGAQLPTALNGLKGQGYGKSTSGKSGYRKSTYRKASNGLKTTATKASGAKNSVTKNSGTKSRARKPLAV</sequence>
<keyword evidence="6 8" id="KW-0238">DNA-binding</keyword>
<comment type="caution">
    <text evidence="8">Lacks conserved residue(s) required for the propagation of feature annotation.</text>
</comment>
<protein>
    <recommendedName>
        <fullName evidence="8">DNA topoisomerase 3</fullName>
        <ecNumber evidence="8">5.6.2.1</ecNumber>
    </recommendedName>
    <alternativeName>
        <fullName evidence="8">DNA topoisomerase III</fullName>
    </alternativeName>
</protein>
<evidence type="ECO:0000259" key="11">
    <source>
        <dbReference type="PROSITE" id="PS52039"/>
    </source>
</evidence>
<evidence type="ECO:0000313" key="12">
    <source>
        <dbReference type="EMBL" id="SUI62915.1"/>
    </source>
</evidence>
<keyword evidence="5 8" id="KW-0799">Topoisomerase</keyword>
<evidence type="ECO:0000256" key="4">
    <source>
        <dbReference type="ARBA" id="ARBA00022842"/>
    </source>
</evidence>
<feature type="active site" description="O-(5'-phospho-DNA)-tyrosine intermediate" evidence="8">
    <location>
        <position position="328"/>
    </location>
</feature>
<dbReference type="PANTHER" id="PTHR11390">
    <property type="entry name" value="PROKARYOTIC DNA TOPOISOMERASE"/>
    <property type="match status" value="1"/>
</dbReference>
<feature type="domain" description="Topo IA-type catalytic" evidence="11">
    <location>
        <begin position="155"/>
        <end position="625"/>
    </location>
</feature>
<feature type="site" description="Interaction with DNA" evidence="8">
    <location>
        <position position="170"/>
    </location>
</feature>
<feature type="binding site" evidence="8">
    <location>
        <position position="105"/>
    </location>
    <ligand>
        <name>Mg(2+)</name>
        <dbReference type="ChEBI" id="CHEBI:18420"/>
        <label>2</label>
    </ligand>
</feature>
<feature type="domain" description="Toprim" evidence="10">
    <location>
        <begin position="1"/>
        <end position="134"/>
    </location>
</feature>
<dbReference type="InterPro" id="IPR003602">
    <property type="entry name" value="Topo_IA_DNA-bd_dom"/>
</dbReference>
<keyword evidence="7 8" id="KW-0413">Isomerase</keyword>
<dbReference type="Gene3D" id="2.70.20.10">
    <property type="entry name" value="Topoisomerase I, domain 3"/>
    <property type="match status" value="1"/>
</dbReference>
<name>A0A379ZIV2_9GAMM</name>
<dbReference type="FunFam" id="3.40.50.140:FF:000004">
    <property type="entry name" value="DNA topoisomerase 3"/>
    <property type="match status" value="1"/>
</dbReference>
<dbReference type="GO" id="GO:0000287">
    <property type="term" value="F:magnesium ion binding"/>
    <property type="evidence" value="ECO:0007669"/>
    <property type="project" value="UniProtKB-UniRule"/>
</dbReference>
<dbReference type="InterPro" id="IPR013825">
    <property type="entry name" value="Topo_IA_cen_sub2"/>
</dbReference>
<dbReference type="InterPro" id="IPR013826">
    <property type="entry name" value="Topo_IA_cen_sub3"/>
</dbReference>
<evidence type="ECO:0000256" key="8">
    <source>
        <dbReference type="HAMAP-Rule" id="MF_00953"/>
    </source>
</evidence>
<dbReference type="InterPro" id="IPR005738">
    <property type="entry name" value="TopoIII"/>
</dbReference>
<feature type="site" description="Interaction with DNA" evidence="8">
    <location>
        <position position="178"/>
    </location>
</feature>
<dbReference type="EMBL" id="UGYV01000001">
    <property type="protein sequence ID" value="SUI62915.1"/>
    <property type="molecule type" value="Genomic_DNA"/>
</dbReference>
<dbReference type="HAMAP" id="MF_00953">
    <property type="entry name" value="Topoisom_3_prok"/>
    <property type="match status" value="1"/>
</dbReference>
<keyword evidence="3 8" id="KW-0479">Metal-binding</keyword>
<comment type="cofactor">
    <cofactor evidence="8">
        <name>Mg(2+)</name>
        <dbReference type="ChEBI" id="CHEBI:18420"/>
    </cofactor>
    <text evidence="8">Binds two Mg(2+) per subunit.</text>
</comment>
<feature type="compositionally biased region" description="Acidic residues" evidence="9">
    <location>
        <begin position="472"/>
        <end position="481"/>
    </location>
</feature>
<dbReference type="NCBIfam" id="TIGR01056">
    <property type="entry name" value="topB"/>
    <property type="match status" value="1"/>
</dbReference>
<comment type="catalytic activity">
    <reaction evidence="1 8">
        <text>ATP-independent breakage of single-stranded DNA, followed by passage and rejoining.</text>
        <dbReference type="EC" id="5.6.2.1"/>
    </reaction>
</comment>
<dbReference type="Gene3D" id="3.40.50.140">
    <property type="match status" value="1"/>
</dbReference>
<dbReference type="Gene3D" id="1.10.460.10">
    <property type="entry name" value="Topoisomerase I, domain 2"/>
    <property type="match status" value="1"/>
</dbReference>
<dbReference type="PROSITE" id="PS52039">
    <property type="entry name" value="TOPO_IA_2"/>
    <property type="match status" value="1"/>
</dbReference>
<evidence type="ECO:0000256" key="6">
    <source>
        <dbReference type="ARBA" id="ARBA00023125"/>
    </source>
</evidence>
<keyword evidence="4 8" id="KW-0460">Magnesium</keyword>
<evidence type="ECO:0000259" key="10">
    <source>
        <dbReference type="PROSITE" id="PS50880"/>
    </source>
</evidence>
<feature type="region of interest" description="Disordered" evidence="9">
    <location>
        <begin position="457"/>
        <end position="483"/>
    </location>
</feature>
<dbReference type="SMART" id="SM00436">
    <property type="entry name" value="TOP1Bc"/>
    <property type="match status" value="1"/>
</dbReference>
<evidence type="ECO:0000256" key="1">
    <source>
        <dbReference type="ARBA" id="ARBA00000213"/>
    </source>
</evidence>
<dbReference type="Pfam" id="PF01131">
    <property type="entry name" value="Topoisom_bac"/>
    <property type="match status" value="1"/>
</dbReference>
<feature type="binding site" evidence="8">
    <location>
        <position position="103"/>
    </location>
    <ligand>
        <name>Mg(2+)</name>
        <dbReference type="ChEBI" id="CHEBI:18420"/>
        <label>1</label>
        <note>catalytic</note>
    </ligand>
</feature>
<dbReference type="InterPro" id="IPR000380">
    <property type="entry name" value="Topo_IA"/>
</dbReference>
<evidence type="ECO:0000256" key="5">
    <source>
        <dbReference type="ARBA" id="ARBA00023029"/>
    </source>
</evidence>
<dbReference type="GO" id="GO:0006265">
    <property type="term" value="P:DNA topological change"/>
    <property type="evidence" value="ECO:0007669"/>
    <property type="project" value="UniProtKB-UniRule"/>
</dbReference>
<evidence type="ECO:0000313" key="13">
    <source>
        <dbReference type="Proteomes" id="UP000255061"/>
    </source>
</evidence>
<organism evidence="12 13">
    <name type="scientific">Shewanella morhuae</name>
    <dbReference type="NCBI Taxonomy" id="365591"/>
    <lineage>
        <taxon>Bacteria</taxon>
        <taxon>Pseudomonadati</taxon>
        <taxon>Pseudomonadota</taxon>
        <taxon>Gammaproteobacteria</taxon>
        <taxon>Alteromonadales</taxon>
        <taxon>Shewanellaceae</taxon>
        <taxon>Shewanella</taxon>
    </lineage>
</organism>
<evidence type="ECO:0000256" key="7">
    <source>
        <dbReference type="ARBA" id="ARBA00023235"/>
    </source>
</evidence>
<feature type="binding site" evidence="8">
    <location>
        <position position="103"/>
    </location>
    <ligand>
        <name>Mg(2+)</name>
        <dbReference type="ChEBI" id="CHEBI:18420"/>
        <label>2</label>
    </ligand>
</feature>